<name>A0AAP2RFA7_9EURY</name>
<gene>
    <name evidence="6" type="ORF">CUJ83_08625</name>
</gene>
<evidence type="ECO:0000259" key="5">
    <source>
        <dbReference type="Pfam" id="PF04069"/>
    </source>
</evidence>
<keyword evidence="4" id="KW-0472">Membrane</keyword>
<dbReference type="EMBL" id="PGCK01000006">
    <property type="protein sequence ID" value="MCD1295060.1"/>
    <property type="molecule type" value="Genomic_DNA"/>
</dbReference>
<evidence type="ECO:0000256" key="1">
    <source>
        <dbReference type="ARBA" id="ARBA00004236"/>
    </source>
</evidence>
<sequence length="274" mass="30110">MAVLLAGCVGQGAEEQTTKGKVTIGYVLWDSEIASTNVLKQVYEQAGYEVELKAVDAGPLYQAVANGDVDCTVSAWLPSTQANYWEKYGKDIDLVRHNLDGAKVGLVVPSYVTIDSIAEMNDVKDKFNGKITGIEPGAGIMSKTEEAIGEYGLDYQIMPSSSAGMAAELSKAYKNNEWIVVTGWTPHWKFARFDLKYLEDPEGIYGGEEFVGTLARKGLKDDKPGVYAILEQFYWTTADMESVMLDIEEGTSEEDAAKKWVDANQDKVKAWIGE</sequence>
<dbReference type="GO" id="GO:0031460">
    <property type="term" value="P:glycine betaine transport"/>
    <property type="evidence" value="ECO:0007669"/>
    <property type="project" value="TreeGrafter"/>
</dbReference>
<dbReference type="SUPFAM" id="SSF53850">
    <property type="entry name" value="Periplasmic binding protein-like II"/>
    <property type="match status" value="1"/>
</dbReference>
<evidence type="ECO:0000313" key="6">
    <source>
        <dbReference type="EMBL" id="MCD1295060.1"/>
    </source>
</evidence>
<evidence type="ECO:0000313" key="7">
    <source>
        <dbReference type="Proteomes" id="UP001320159"/>
    </source>
</evidence>
<dbReference type="AlphaFoldDB" id="A0AAP2RFA7"/>
<comment type="caution">
    <text evidence="6">The sequence shown here is derived from an EMBL/GenBank/DDBJ whole genome shotgun (WGS) entry which is preliminary data.</text>
</comment>
<dbReference type="GO" id="GO:0015226">
    <property type="term" value="F:carnitine transmembrane transporter activity"/>
    <property type="evidence" value="ECO:0007669"/>
    <property type="project" value="TreeGrafter"/>
</dbReference>
<keyword evidence="3" id="KW-1003">Cell membrane</keyword>
<dbReference type="PANTHER" id="PTHR47737:SF1">
    <property type="entry name" value="GLYCINE BETAINE_PROLINE BETAINE TRANSPORT SYSTEM PERMEASE PROTEIN PROW"/>
    <property type="match status" value="1"/>
</dbReference>
<protein>
    <submittedName>
        <fullName evidence="6">Glycine/betaine ABC transporter</fullName>
    </submittedName>
</protein>
<dbReference type="GO" id="GO:0015871">
    <property type="term" value="P:choline transport"/>
    <property type="evidence" value="ECO:0007669"/>
    <property type="project" value="TreeGrafter"/>
</dbReference>
<dbReference type="GO" id="GO:0043190">
    <property type="term" value="C:ATP-binding cassette (ABC) transporter complex"/>
    <property type="evidence" value="ECO:0007669"/>
    <property type="project" value="InterPro"/>
</dbReference>
<reference evidence="6 7" key="1">
    <citation type="submission" date="2017-11" db="EMBL/GenBank/DDBJ databases">
        <title>Isolation and Characterization of Family Methanocellaceae Species from Potential Methane Hydrate Area Offshore Southwestern Taiwan.</title>
        <authorList>
            <person name="Zhang W.-L."/>
            <person name="Chen W.-C."/>
            <person name="Lai M.-C."/>
            <person name="Chen S.-C."/>
        </authorList>
    </citation>
    <scope>NUCLEOTIDE SEQUENCE [LARGE SCALE GENOMIC DNA]</scope>
    <source>
        <strain evidence="6 7">CWC-04</strain>
    </source>
</reference>
<evidence type="ECO:0000256" key="4">
    <source>
        <dbReference type="ARBA" id="ARBA00023136"/>
    </source>
</evidence>
<dbReference type="Gene3D" id="3.10.105.10">
    <property type="entry name" value="Dipeptide-binding Protein, Domain 3"/>
    <property type="match status" value="2"/>
</dbReference>
<evidence type="ECO:0000256" key="3">
    <source>
        <dbReference type="ARBA" id="ARBA00022475"/>
    </source>
</evidence>
<dbReference type="InterPro" id="IPR007210">
    <property type="entry name" value="ABC_Gly_betaine_transp_sub-bd"/>
</dbReference>
<proteinExistence type="predicted"/>
<dbReference type="PANTHER" id="PTHR47737">
    <property type="entry name" value="GLYCINE BETAINE/PROLINE BETAINE TRANSPORT SYSTEM PERMEASE PROTEIN PROW"/>
    <property type="match status" value="1"/>
</dbReference>
<dbReference type="GO" id="GO:0005275">
    <property type="term" value="F:amine transmembrane transporter activity"/>
    <property type="evidence" value="ECO:0007669"/>
    <property type="project" value="TreeGrafter"/>
</dbReference>
<dbReference type="Proteomes" id="UP001320159">
    <property type="component" value="Unassembled WGS sequence"/>
</dbReference>
<keyword evidence="7" id="KW-1185">Reference proteome</keyword>
<organism evidence="6 7">
    <name type="scientific">Methanooceanicella nereidis</name>
    <dbReference type="NCBI Taxonomy" id="2052831"/>
    <lineage>
        <taxon>Archaea</taxon>
        <taxon>Methanobacteriati</taxon>
        <taxon>Methanobacteriota</taxon>
        <taxon>Stenosarchaea group</taxon>
        <taxon>Methanomicrobia</taxon>
        <taxon>Methanocellales</taxon>
        <taxon>Methanocellaceae</taxon>
        <taxon>Methanooceanicella</taxon>
    </lineage>
</organism>
<dbReference type="RefSeq" id="WP_230741903.1">
    <property type="nucleotide sequence ID" value="NZ_PGCK01000006.1"/>
</dbReference>
<dbReference type="Gene3D" id="3.40.190.100">
    <property type="entry name" value="Glycine betaine-binding periplasmic protein, domain 2"/>
    <property type="match status" value="1"/>
</dbReference>
<dbReference type="Pfam" id="PF04069">
    <property type="entry name" value="OpuAC"/>
    <property type="match status" value="1"/>
</dbReference>
<dbReference type="CDD" id="cd13639">
    <property type="entry name" value="PBP2_OpuAC_like"/>
    <property type="match status" value="1"/>
</dbReference>
<evidence type="ECO:0000256" key="2">
    <source>
        <dbReference type="ARBA" id="ARBA00022448"/>
    </source>
</evidence>
<accession>A0AAP2RFA7</accession>
<keyword evidence="2" id="KW-0813">Transport</keyword>
<comment type="subcellular location">
    <subcellularLocation>
        <location evidence="1">Cell membrane</location>
    </subcellularLocation>
</comment>
<feature type="domain" description="ABC-type glycine betaine transport system substrate-binding" evidence="5">
    <location>
        <begin position="21"/>
        <end position="262"/>
    </location>
</feature>